<dbReference type="Gene3D" id="3.50.50.60">
    <property type="entry name" value="FAD/NAD(P)-binding domain"/>
    <property type="match status" value="1"/>
</dbReference>
<dbReference type="PANTHER" id="PTHR42923">
    <property type="entry name" value="PROTOPORPHYRINOGEN OXIDASE"/>
    <property type="match status" value="1"/>
</dbReference>
<dbReference type="RefSeq" id="WP_123637340.1">
    <property type="nucleotide sequence ID" value="NZ_RJUK01000001.1"/>
</dbReference>
<dbReference type="AlphaFoldDB" id="A0A3N1NW85"/>
<evidence type="ECO:0000313" key="3">
    <source>
        <dbReference type="Proteomes" id="UP000273643"/>
    </source>
</evidence>
<dbReference type="PANTHER" id="PTHR42923:SF17">
    <property type="entry name" value="AMINE OXIDASE DOMAIN-CONTAINING PROTEIN"/>
    <property type="match status" value="1"/>
</dbReference>
<dbReference type="SUPFAM" id="SSF51905">
    <property type="entry name" value="FAD/NAD(P)-binding domain"/>
    <property type="match status" value="1"/>
</dbReference>
<dbReference type="Proteomes" id="UP000273643">
    <property type="component" value="Unassembled WGS sequence"/>
</dbReference>
<gene>
    <name evidence="2" type="ORF">EDC38_0705</name>
</gene>
<dbReference type="OrthoDB" id="20837at2"/>
<dbReference type="EMBL" id="RJUK01000001">
    <property type="protein sequence ID" value="ROQ20109.1"/>
    <property type="molecule type" value="Genomic_DNA"/>
</dbReference>
<sequence length="424" mass="48162">MKETGYETKQIAIVGSGISGLTAGHLLAKRHRVTVFEAGESIGGHTATKRVNVAGQDYDVDTGFIVFNDRTYPNFIKLMSRLGVPSQLTEMGFGVTQPGSHHEYSGSGVRGLFAQKRNLFRPAHWRMLREILRFNRACTQAHEQDRVDPQMTLGEYLEQERYSRFFREHYILPMVSAIWSSGLSGAAEMPLIFFIRFFHNHGLLTVTQQPQWYTVKGGSHSYLPPLTREFADSIYTGCPVRRVERTEQGVRLTTDRFGEQAFDEVIFACHSDQALKLLVDPTDREYDILSAIPYQDNDVVLHTDASILPKARGAWASWNYRLSPGRDNEAVLTYNMNMLQRLECPETICVSVNATEWLDEHKILGRYRYSHPVFNRESIAAQARWSDISGVNHTHYCGAYWRNGFHEDGVVSGLRVAKALGESF</sequence>
<organism evidence="2 3">
    <name type="scientific">Marinimicrobium koreense</name>
    <dbReference type="NCBI Taxonomy" id="306545"/>
    <lineage>
        <taxon>Bacteria</taxon>
        <taxon>Pseudomonadati</taxon>
        <taxon>Pseudomonadota</taxon>
        <taxon>Gammaproteobacteria</taxon>
        <taxon>Cellvibrionales</taxon>
        <taxon>Cellvibrionaceae</taxon>
        <taxon>Marinimicrobium</taxon>
    </lineage>
</organism>
<dbReference type="Gene3D" id="1.10.405.20">
    <property type="match status" value="1"/>
</dbReference>
<accession>A0A3N1NW85</accession>
<dbReference type="FunFam" id="1.10.405.20:FF:000001">
    <property type="entry name" value="Amine oxidase"/>
    <property type="match status" value="1"/>
</dbReference>
<dbReference type="InterPro" id="IPR036188">
    <property type="entry name" value="FAD/NAD-bd_sf"/>
</dbReference>
<reference evidence="2 3" key="1">
    <citation type="submission" date="2018-11" db="EMBL/GenBank/DDBJ databases">
        <title>Genomic Encyclopedia of Type Strains, Phase IV (KMG-IV): sequencing the most valuable type-strain genomes for metagenomic binning, comparative biology and taxonomic classification.</title>
        <authorList>
            <person name="Goeker M."/>
        </authorList>
    </citation>
    <scope>NUCLEOTIDE SEQUENCE [LARGE SCALE GENOMIC DNA]</scope>
    <source>
        <strain evidence="2 3">DSM 16974</strain>
    </source>
</reference>
<name>A0A3N1NW85_9GAMM</name>
<feature type="domain" description="Amine oxidase" evidence="1">
    <location>
        <begin position="18"/>
        <end position="292"/>
    </location>
</feature>
<protein>
    <submittedName>
        <fullName evidence="2">Putative NAD/FAD-binding protein</fullName>
    </submittedName>
</protein>
<dbReference type="Pfam" id="PF01593">
    <property type="entry name" value="Amino_oxidase"/>
    <property type="match status" value="1"/>
</dbReference>
<evidence type="ECO:0000259" key="1">
    <source>
        <dbReference type="Pfam" id="PF01593"/>
    </source>
</evidence>
<dbReference type="Gene3D" id="3.30.70.1990">
    <property type="match status" value="1"/>
</dbReference>
<proteinExistence type="predicted"/>
<keyword evidence="3" id="KW-1185">Reference proteome</keyword>
<dbReference type="InterPro" id="IPR002937">
    <property type="entry name" value="Amino_oxidase"/>
</dbReference>
<dbReference type="GO" id="GO:0016491">
    <property type="term" value="F:oxidoreductase activity"/>
    <property type="evidence" value="ECO:0007669"/>
    <property type="project" value="InterPro"/>
</dbReference>
<dbReference type="InterPro" id="IPR050464">
    <property type="entry name" value="Zeta_carotene_desat/Oxidored"/>
</dbReference>
<evidence type="ECO:0000313" key="2">
    <source>
        <dbReference type="EMBL" id="ROQ20109.1"/>
    </source>
</evidence>
<comment type="caution">
    <text evidence="2">The sequence shown here is derived from an EMBL/GenBank/DDBJ whole genome shotgun (WGS) entry which is preliminary data.</text>
</comment>